<evidence type="ECO:0000256" key="2">
    <source>
        <dbReference type="SAM" id="MobiDB-lite"/>
    </source>
</evidence>
<sequence>MCLTRSIDIGGFDRRDLRISQALATRMCQSPSQGLASQERLERLTPRESSTEFTRPNEDRKLIHHSTFEYKTTSSLVLRHRPYTNLQPIQAPPSNTTQVQGGSKSIYPGRSRIIVPVNIFILPQSRYRSLTRWHTLRDVVVQPFQAYAKVPIRLGNCKHCSTQYCYSVFVFHPIHMNTFGSIPGLDPQLIPILSQNQPFAEAVLSQILSLGKFSTMCSLPNYPSGYIDDISSRMDPDDKWTIIALAHISGWSAEKISIVFKGKMMRVNNGPLVVYMMHQEYISSNSAEKVSQDTSKMNAFLKTKGFNLKTTGRPMSELRGKQPCTVAFAKKWHANRLEKTELCPHYSSSTRVNTINHLLSQDNPLEHLAVLSPHEEIAVWQCGNAVSDMIKFVLDLYVGYLLRYIAVLDCWKGIKWEMHADSITTAMRIFKGHWENYYGIMAEHPKPLPEHIHDGTIHIASTGQGAQVLLGLILSNRAAVADKHREWYRLDIGFLPVNVNELPQDSKDCSICRDPLEVENEEGRSEDAIRLIFCCGQVIGRRCLEEWLETNDVKASCPNCRANFSTSFIHKLLKLGNDGEEMNGYIEADAAEDDEGEEESETDAYESAEGGDIDSEAEAEGEEEA</sequence>
<evidence type="ECO:0000313" key="5">
    <source>
        <dbReference type="Proteomes" id="UP000184330"/>
    </source>
</evidence>
<feature type="compositionally biased region" description="Basic and acidic residues" evidence="2">
    <location>
        <begin position="39"/>
        <end position="55"/>
    </location>
</feature>
<dbReference type="InterPro" id="IPR001841">
    <property type="entry name" value="Znf_RING"/>
</dbReference>
<evidence type="ECO:0000259" key="3">
    <source>
        <dbReference type="PROSITE" id="PS50089"/>
    </source>
</evidence>
<accession>A0A1L7WWQ4</accession>
<dbReference type="PROSITE" id="PS50089">
    <property type="entry name" value="ZF_RING_2"/>
    <property type="match status" value="1"/>
</dbReference>
<dbReference type="Proteomes" id="UP000184330">
    <property type="component" value="Unassembled WGS sequence"/>
</dbReference>
<keyword evidence="1" id="KW-0862">Zinc</keyword>
<evidence type="ECO:0000256" key="1">
    <source>
        <dbReference type="PROSITE-ProRule" id="PRU00175"/>
    </source>
</evidence>
<dbReference type="OrthoDB" id="8062037at2759"/>
<feature type="compositionally biased region" description="Acidic residues" evidence="2">
    <location>
        <begin position="589"/>
        <end position="625"/>
    </location>
</feature>
<keyword evidence="5" id="KW-1185">Reference proteome</keyword>
<feature type="domain" description="RING-type" evidence="3">
    <location>
        <begin position="509"/>
        <end position="561"/>
    </location>
</feature>
<proteinExistence type="predicted"/>
<dbReference type="EMBL" id="FJOG01000009">
    <property type="protein sequence ID" value="CZR57199.1"/>
    <property type="molecule type" value="Genomic_DNA"/>
</dbReference>
<feature type="region of interest" description="Disordered" evidence="2">
    <location>
        <begin position="28"/>
        <end position="55"/>
    </location>
</feature>
<reference evidence="4 5" key="1">
    <citation type="submission" date="2016-03" db="EMBL/GenBank/DDBJ databases">
        <authorList>
            <person name="Ploux O."/>
        </authorList>
    </citation>
    <scope>NUCLEOTIDE SEQUENCE [LARGE SCALE GENOMIC DNA]</scope>
    <source>
        <strain evidence="4 5">UAMH 11012</strain>
    </source>
</reference>
<dbReference type="Gene3D" id="3.30.40.10">
    <property type="entry name" value="Zinc/RING finger domain, C3HC4 (zinc finger)"/>
    <property type="match status" value="1"/>
</dbReference>
<dbReference type="AlphaFoldDB" id="A0A1L7WWQ4"/>
<keyword evidence="1" id="KW-0479">Metal-binding</keyword>
<evidence type="ECO:0000313" key="4">
    <source>
        <dbReference type="EMBL" id="CZR57199.1"/>
    </source>
</evidence>
<dbReference type="Pfam" id="PF13639">
    <property type="entry name" value="zf-RING_2"/>
    <property type="match status" value="1"/>
</dbReference>
<dbReference type="SUPFAM" id="SSF57850">
    <property type="entry name" value="RING/U-box"/>
    <property type="match status" value="1"/>
</dbReference>
<organism evidence="4 5">
    <name type="scientific">Phialocephala subalpina</name>
    <dbReference type="NCBI Taxonomy" id="576137"/>
    <lineage>
        <taxon>Eukaryota</taxon>
        <taxon>Fungi</taxon>
        <taxon>Dikarya</taxon>
        <taxon>Ascomycota</taxon>
        <taxon>Pezizomycotina</taxon>
        <taxon>Leotiomycetes</taxon>
        <taxon>Helotiales</taxon>
        <taxon>Mollisiaceae</taxon>
        <taxon>Phialocephala</taxon>
        <taxon>Phialocephala fortinii species complex</taxon>
    </lineage>
</organism>
<protein>
    <recommendedName>
        <fullName evidence="3">RING-type domain-containing protein</fullName>
    </recommendedName>
</protein>
<dbReference type="InterPro" id="IPR013083">
    <property type="entry name" value="Znf_RING/FYVE/PHD"/>
</dbReference>
<keyword evidence="1" id="KW-0863">Zinc-finger</keyword>
<dbReference type="GO" id="GO:0008270">
    <property type="term" value="F:zinc ion binding"/>
    <property type="evidence" value="ECO:0007669"/>
    <property type="project" value="UniProtKB-KW"/>
</dbReference>
<dbReference type="SMART" id="SM01197">
    <property type="entry name" value="FANCL_C"/>
    <property type="match status" value="1"/>
</dbReference>
<feature type="region of interest" description="Disordered" evidence="2">
    <location>
        <begin position="584"/>
        <end position="625"/>
    </location>
</feature>
<gene>
    <name evidence="4" type="ORF">PAC_07088</name>
</gene>
<name>A0A1L7WWQ4_9HELO</name>